<dbReference type="GO" id="GO:0004176">
    <property type="term" value="F:ATP-dependent peptidase activity"/>
    <property type="evidence" value="ECO:0007669"/>
    <property type="project" value="UniProtKB-UniRule"/>
</dbReference>
<dbReference type="Gene3D" id="3.40.50.300">
    <property type="entry name" value="P-loop containing nucleotide triphosphate hydrolases"/>
    <property type="match status" value="1"/>
</dbReference>
<proteinExistence type="inferred from homology"/>
<keyword evidence="2 5" id="KW-0378">Hydrolase</keyword>
<comment type="subunit">
    <text evidence="4">Homohexamer. Organized in a ring with a central cavity.</text>
</comment>
<dbReference type="PRINTS" id="PR00830">
    <property type="entry name" value="ENDOLAPTASE"/>
</dbReference>
<comment type="caution">
    <text evidence="8">The sequence shown here is derived from an EMBL/GenBank/DDBJ whole genome shotgun (WGS) entry which is preliminary data.</text>
</comment>
<feature type="active site" evidence="5">
    <location>
        <position position="485"/>
    </location>
</feature>
<evidence type="ECO:0000256" key="5">
    <source>
        <dbReference type="PROSITE-ProRule" id="PRU01122"/>
    </source>
</evidence>
<dbReference type="SMART" id="SM00382">
    <property type="entry name" value="AAA"/>
    <property type="match status" value="1"/>
</dbReference>
<dbReference type="GO" id="GO:0030163">
    <property type="term" value="P:protein catabolic process"/>
    <property type="evidence" value="ECO:0007669"/>
    <property type="project" value="InterPro"/>
</dbReference>
<dbReference type="Proteomes" id="UP000886887">
    <property type="component" value="Unassembled WGS sequence"/>
</dbReference>
<dbReference type="PROSITE" id="PS50045">
    <property type="entry name" value="SIGMA54_INTERACT_4"/>
    <property type="match status" value="1"/>
</dbReference>
<reference evidence="8" key="2">
    <citation type="journal article" date="2021" name="PeerJ">
        <title>Extensive microbial diversity within the chicken gut microbiome revealed by metagenomics and culture.</title>
        <authorList>
            <person name="Gilroy R."/>
            <person name="Ravi A."/>
            <person name="Getino M."/>
            <person name="Pursley I."/>
            <person name="Horton D.L."/>
            <person name="Alikhan N.F."/>
            <person name="Baker D."/>
            <person name="Gharbi K."/>
            <person name="Hall N."/>
            <person name="Watson M."/>
            <person name="Adriaenssens E.M."/>
            <person name="Foster-Nyarko E."/>
            <person name="Jarju S."/>
            <person name="Secka A."/>
            <person name="Antonio M."/>
            <person name="Oren A."/>
            <person name="Chaudhuri R.R."/>
            <person name="La Ragione R."/>
            <person name="Hildebrand F."/>
            <person name="Pallen M.J."/>
        </authorList>
    </citation>
    <scope>NUCLEOTIDE SEQUENCE</scope>
    <source>
        <strain evidence="8">ChiSxjej2B14-6234</strain>
    </source>
</reference>
<dbReference type="InterPro" id="IPR008269">
    <property type="entry name" value="Lon_proteolytic"/>
</dbReference>
<dbReference type="PROSITE" id="PS51786">
    <property type="entry name" value="LON_PROTEOLYTIC"/>
    <property type="match status" value="1"/>
</dbReference>
<dbReference type="GO" id="GO:0006355">
    <property type="term" value="P:regulation of DNA-templated transcription"/>
    <property type="evidence" value="ECO:0007669"/>
    <property type="project" value="InterPro"/>
</dbReference>
<evidence type="ECO:0000259" key="6">
    <source>
        <dbReference type="PROSITE" id="PS50045"/>
    </source>
</evidence>
<dbReference type="InterPro" id="IPR027065">
    <property type="entry name" value="Lon_Prtase"/>
</dbReference>
<evidence type="ECO:0000256" key="2">
    <source>
        <dbReference type="ARBA" id="ARBA00022801"/>
    </source>
</evidence>
<evidence type="ECO:0000313" key="8">
    <source>
        <dbReference type="EMBL" id="HIQ71011.1"/>
    </source>
</evidence>
<accession>A0A9D0Z9E9</accession>
<dbReference type="PANTHER" id="PTHR10046">
    <property type="entry name" value="ATP DEPENDENT LON PROTEASE FAMILY MEMBER"/>
    <property type="match status" value="1"/>
</dbReference>
<dbReference type="GO" id="GO:0004252">
    <property type="term" value="F:serine-type endopeptidase activity"/>
    <property type="evidence" value="ECO:0007669"/>
    <property type="project" value="UniProtKB-UniRule"/>
</dbReference>
<dbReference type="GO" id="GO:0005524">
    <property type="term" value="F:ATP binding"/>
    <property type="evidence" value="ECO:0007669"/>
    <property type="project" value="InterPro"/>
</dbReference>
<evidence type="ECO:0000313" key="9">
    <source>
        <dbReference type="Proteomes" id="UP000886887"/>
    </source>
</evidence>
<reference evidence="8" key="1">
    <citation type="submission" date="2020-10" db="EMBL/GenBank/DDBJ databases">
        <authorList>
            <person name="Gilroy R."/>
        </authorList>
    </citation>
    <scope>NUCLEOTIDE SEQUENCE</scope>
    <source>
        <strain evidence="8">ChiSxjej2B14-6234</strain>
    </source>
</reference>
<evidence type="ECO:0000256" key="4">
    <source>
        <dbReference type="ARBA" id="ARBA00026070"/>
    </source>
</evidence>
<evidence type="ECO:0000259" key="7">
    <source>
        <dbReference type="PROSITE" id="PS51786"/>
    </source>
</evidence>
<organism evidence="8 9">
    <name type="scientific">Candidatus Onthenecus intestinigallinarum</name>
    <dbReference type="NCBI Taxonomy" id="2840875"/>
    <lineage>
        <taxon>Bacteria</taxon>
        <taxon>Bacillati</taxon>
        <taxon>Bacillota</taxon>
        <taxon>Clostridia</taxon>
        <taxon>Eubacteriales</taxon>
        <taxon>Candidatus Onthenecus</taxon>
    </lineage>
</organism>
<dbReference type="InterPro" id="IPR000523">
    <property type="entry name" value="Mg_chelatse_chII-like_cat_dom"/>
</dbReference>
<dbReference type="InterPro" id="IPR014721">
    <property type="entry name" value="Ribsml_uS5_D2-typ_fold_subgr"/>
</dbReference>
<dbReference type="Pfam" id="PF01078">
    <property type="entry name" value="Mg_chelatase"/>
    <property type="match status" value="1"/>
</dbReference>
<dbReference type="InterPro" id="IPR020568">
    <property type="entry name" value="Ribosomal_Su5_D2-typ_SF"/>
</dbReference>
<dbReference type="InterPro" id="IPR008268">
    <property type="entry name" value="Peptidase_S16_AS"/>
</dbReference>
<dbReference type="GO" id="GO:0006508">
    <property type="term" value="P:proteolysis"/>
    <property type="evidence" value="ECO:0007669"/>
    <property type="project" value="UniProtKB-KW"/>
</dbReference>
<dbReference type="PROSITE" id="PS01046">
    <property type="entry name" value="LON_SER"/>
    <property type="match status" value="1"/>
</dbReference>
<keyword evidence="3 5" id="KW-0720">Serine protease</keyword>
<dbReference type="SUPFAM" id="SSF52540">
    <property type="entry name" value="P-loop containing nucleoside triphosphate hydrolases"/>
    <property type="match status" value="1"/>
</dbReference>
<keyword evidence="1 5" id="KW-0645">Protease</keyword>
<dbReference type="Pfam" id="PF05362">
    <property type="entry name" value="Lon_C"/>
    <property type="match status" value="1"/>
</dbReference>
<protein>
    <recommendedName>
        <fullName evidence="5">endopeptidase La</fullName>
        <ecNumber evidence="5">3.4.21.53</ecNumber>
    </recommendedName>
</protein>
<dbReference type="InterPro" id="IPR014251">
    <property type="entry name" value="Spore_LonB"/>
</dbReference>
<sequence length="558" mass="59629">MLSFVLLGVQLAVTVVIGIYFFIQLRQQPKQLPGTRREGSREMDRLQCMRAVHLSEPLSERVRPARFEDIVGQEEGIRSLKAILCGPNPQHVIIYGPPGVGKTCAARLVLEAAKETEGTPFAKNAPFIEMDATCVRFDERAIADPLIGSVHDPIYQGAGPLGVQGVPQPKPGAVSKAHGGVLFLDEIGELHPTQMNKLLKVLEDRKVFFESAYYSPDDMSVPRYIHDIFKNGMPADFRLVAATTRSANELPPALRSRCMEIYFRALEPDEIASIALGAARRAGFEMDDAQAELVGRYATCGRDAVNIVQMGAGVAQLEGRRRITRADIEWVVDSGHYPVRPGQQASLECAVGGVHGLAVYGCHQGAVLEIEAVAVPGSGRVLVTGIAEEEEIGTPGHLIRRKSTARGSAENVRTLLQRMHCDLDGVDIHINFPGGAPVDGPSAGVAMAVAAISALRGRPVDGAAAVTGEISVRGEVRPVGGVPSKIEAARRAGLARVFVPAENYLERFSRLGIDVRPVRTLAEVLEGMLLDAPAALETAPGAQETAPLAAQGAITGAQ</sequence>
<evidence type="ECO:0000256" key="3">
    <source>
        <dbReference type="ARBA" id="ARBA00022825"/>
    </source>
</evidence>
<dbReference type="EMBL" id="DVFJ01000006">
    <property type="protein sequence ID" value="HIQ71011.1"/>
    <property type="molecule type" value="Genomic_DNA"/>
</dbReference>
<dbReference type="NCBIfam" id="TIGR02902">
    <property type="entry name" value="spore_lonB"/>
    <property type="match status" value="1"/>
</dbReference>
<dbReference type="InterPro" id="IPR027417">
    <property type="entry name" value="P-loop_NTPase"/>
</dbReference>
<feature type="active site" evidence="5">
    <location>
        <position position="442"/>
    </location>
</feature>
<dbReference type="Gene3D" id="3.30.230.10">
    <property type="match status" value="1"/>
</dbReference>
<name>A0A9D0Z9E9_9FIRM</name>
<dbReference type="SUPFAM" id="SSF54211">
    <property type="entry name" value="Ribosomal protein S5 domain 2-like"/>
    <property type="match status" value="1"/>
</dbReference>
<feature type="domain" description="Sigma-54 factor interaction" evidence="6">
    <location>
        <begin position="92"/>
        <end position="264"/>
    </location>
</feature>
<dbReference type="CDD" id="cd00009">
    <property type="entry name" value="AAA"/>
    <property type="match status" value="1"/>
</dbReference>
<gene>
    <name evidence="8" type="primary">lonB</name>
    <name evidence="8" type="ORF">IAB73_02220</name>
</gene>
<dbReference type="AlphaFoldDB" id="A0A9D0Z9E9"/>
<dbReference type="EC" id="3.4.21.53" evidence="5"/>
<comment type="similarity">
    <text evidence="5">Belongs to the peptidase S16 family.</text>
</comment>
<feature type="domain" description="Lon proteolytic" evidence="7">
    <location>
        <begin position="348"/>
        <end position="531"/>
    </location>
</feature>
<evidence type="ECO:0000256" key="1">
    <source>
        <dbReference type="ARBA" id="ARBA00022670"/>
    </source>
</evidence>
<comment type="catalytic activity">
    <reaction evidence="5">
        <text>Hydrolysis of proteins in presence of ATP.</text>
        <dbReference type="EC" id="3.4.21.53"/>
    </reaction>
</comment>
<dbReference type="InterPro" id="IPR003593">
    <property type="entry name" value="AAA+_ATPase"/>
</dbReference>
<dbReference type="InterPro" id="IPR002078">
    <property type="entry name" value="Sigma_54_int"/>
</dbReference>